<dbReference type="SUPFAM" id="SSF52172">
    <property type="entry name" value="CheY-like"/>
    <property type="match status" value="1"/>
</dbReference>
<dbReference type="AlphaFoldDB" id="A0A518BCW5"/>
<evidence type="ECO:0000313" key="3">
    <source>
        <dbReference type="EMBL" id="QDU64743.1"/>
    </source>
</evidence>
<accession>A0A518BCW5</accession>
<dbReference type="PANTHER" id="PTHR43228:SF1">
    <property type="entry name" value="TWO-COMPONENT RESPONSE REGULATOR ARR22"/>
    <property type="match status" value="1"/>
</dbReference>
<dbReference type="PROSITE" id="PS50110">
    <property type="entry name" value="RESPONSE_REGULATORY"/>
    <property type="match status" value="1"/>
</dbReference>
<dbReference type="EMBL" id="CP036279">
    <property type="protein sequence ID" value="QDU64743.1"/>
    <property type="molecule type" value="Genomic_DNA"/>
</dbReference>
<reference evidence="3 4" key="1">
    <citation type="submission" date="2019-02" db="EMBL/GenBank/DDBJ databases">
        <title>Deep-cultivation of Planctomycetes and their phenomic and genomic characterization uncovers novel biology.</title>
        <authorList>
            <person name="Wiegand S."/>
            <person name="Jogler M."/>
            <person name="Boedeker C."/>
            <person name="Pinto D."/>
            <person name="Vollmers J."/>
            <person name="Rivas-Marin E."/>
            <person name="Kohn T."/>
            <person name="Peeters S.H."/>
            <person name="Heuer A."/>
            <person name="Rast P."/>
            <person name="Oberbeckmann S."/>
            <person name="Bunk B."/>
            <person name="Jeske O."/>
            <person name="Meyerdierks A."/>
            <person name="Storesund J.E."/>
            <person name="Kallscheuer N."/>
            <person name="Luecker S."/>
            <person name="Lage O.M."/>
            <person name="Pohl T."/>
            <person name="Merkel B.J."/>
            <person name="Hornburger P."/>
            <person name="Mueller R.-W."/>
            <person name="Bruemmer F."/>
            <person name="Labrenz M."/>
            <person name="Spormann A.M."/>
            <person name="Op den Camp H."/>
            <person name="Overmann J."/>
            <person name="Amann R."/>
            <person name="Jetten M.S.M."/>
            <person name="Mascher T."/>
            <person name="Medema M.H."/>
            <person name="Devos D.P."/>
            <person name="Kaster A.-K."/>
            <person name="Ovreas L."/>
            <person name="Rohde M."/>
            <person name="Galperin M.Y."/>
            <person name="Jogler C."/>
        </authorList>
    </citation>
    <scope>NUCLEOTIDE SEQUENCE [LARGE SCALE GENOMIC DNA]</scope>
    <source>
        <strain evidence="3 4">Pan216</strain>
    </source>
</reference>
<evidence type="ECO:0000256" key="1">
    <source>
        <dbReference type="PROSITE-ProRule" id="PRU00169"/>
    </source>
</evidence>
<dbReference type="RefSeq" id="WP_145263155.1">
    <property type="nucleotide sequence ID" value="NZ_CP036279.1"/>
</dbReference>
<dbReference type="InterPro" id="IPR001789">
    <property type="entry name" value="Sig_transdc_resp-reg_receiver"/>
</dbReference>
<proteinExistence type="predicted"/>
<evidence type="ECO:0000259" key="2">
    <source>
        <dbReference type="PROSITE" id="PS50110"/>
    </source>
</evidence>
<dbReference type="InterPro" id="IPR011006">
    <property type="entry name" value="CheY-like_superfamily"/>
</dbReference>
<dbReference type="SMART" id="SM00448">
    <property type="entry name" value="REC"/>
    <property type="match status" value="1"/>
</dbReference>
<protein>
    <recommendedName>
        <fullName evidence="2">Response regulatory domain-containing protein</fullName>
    </recommendedName>
</protein>
<dbReference type="KEGG" id="knv:Pan216_56350"/>
<evidence type="ECO:0000313" key="4">
    <source>
        <dbReference type="Proteomes" id="UP000317093"/>
    </source>
</evidence>
<dbReference type="Pfam" id="PF00072">
    <property type="entry name" value="Response_reg"/>
    <property type="match status" value="1"/>
</dbReference>
<keyword evidence="4" id="KW-1185">Reference proteome</keyword>
<sequence length="119" mass="13535">MKFVLVDDSSTMRKIQRRTLERLGYTEVEEAEDGKEALDVVEQFTPDVIITDWNMPNMNGLEFVKEVRTKDKETPIIMVTTEAEKTKVIQAIQAGISDYLIKPFTPDSLAAKIRKVTGQ</sequence>
<dbReference type="PANTHER" id="PTHR43228">
    <property type="entry name" value="TWO-COMPONENT RESPONSE REGULATOR"/>
    <property type="match status" value="1"/>
</dbReference>
<feature type="modified residue" description="4-aspartylphosphate" evidence="1">
    <location>
        <position position="52"/>
    </location>
</feature>
<dbReference type="OrthoDB" id="9813953at2"/>
<name>A0A518BCW5_9BACT</name>
<dbReference type="InterPro" id="IPR052048">
    <property type="entry name" value="ST_Response_Regulator"/>
</dbReference>
<feature type="domain" description="Response regulatory" evidence="2">
    <location>
        <begin position="2"/>
        <end position="117"/>
    </location>
</feature>
<keyword evidence="1" id="KW-0597">Phosphoprotein</keyword>
<organism evidence="3 4">
    <name type="scientific">Kolteria novifilia</name>
    <dbReference type="NCBI Taxonomy" id="2527975"/>
    <lineage>
        <taxon>Bacteria</taxon>
        <taxon>Pseudomonadati</taxon>
        <taxon>Planctomycetota</taxon>
        <taxon>Planctomycetia</taxon>
        <taxon>Kolteriales</taxon>
        <taxon>Kolteriaceae</taxon>
        <taxon>Kolteria</taxon>
    </lineage>
</organism>
<dbReference type="GO" id="GO:0000160">
    <property type="term" value="P:phosphorelay signal transduction system"/>
    <property type="evidence" value="ECO:0007669"/>
    <property type="project" value="InterPro"/>
</dbReference>
<dbReference type="Proteomes" id="UP000317093">
    <property type="component" value="Chromosome"/>
</dbReference>
<dbReference type="Gene3D" id="3.40.50.2300">
    <property type="match status" value="1"/>
</dbReference>
<gene>
    <name evidence="3" type="ORF">Pan216_56350</name>
</gene>